<keyword evidence="1" id="KW-0812">Transmembrane</keyword>
<protein>
    <submittedName>
        <fullName evidence="3">Alkylhydroperoxidase</fullName>
    </submittedName>
</protein>
<accession>A0A1J0VU18</accession>
<keyword evidence="3" id="KW-0575">Peroxidase</keyword>
<keyword evidence="1" id="KW-1133">Transmembrane helix</keyword>
<dbReference type="Pfam" id="PF02627">
    <property type="entry name" value="CMD"/>
    <property type="match status" value="1"/>
</dbReference>
<dbReference type="AlphaFoldDB" id="A0A1J0VU18"/>
<proteinExistence type="predicted"/>
<organism evidence="3 4">
    <name type="scientific">Nocardia mangyaensis</name>
    <dbReference type="NCBI Taxonomy" id="2213200"/>
    <lineage>
        <taxon>Bacteria</taxon>
        <taxon>Bacillati</taxon>
        <taxon>Actinomycetota</taxon>
        <taxon>Actinomycetes</taxon>
        <taxon>Mycobacteriales</taxon>
        <taxon>Nocardiaceae</taxon>
        <taxon>Nocardia</taxon>
    </lineage>
</organism>
<evidence type="ECO:0000256" key="1">
    <source>
        <dbReference type="SAM" id="Phobius"/>
    </source>
</evidence>
<evidence type="ECO:0000313" key="3">
    <source>
        <dbReference type="EMBL" id="APE35541.1"/>
    </source>
</evidence>
<dbReference type="RefSeq" id="WP_071928728.1">
    <property type="nucleotide sequence ID" value="NZ_CP018082.1"/>
</dbReference>
<dbReference type="PANTHER" id="PTHR34846">
    <property type="entry name" value="4-CARBOXYMUCONOLACTONE DECARBOXYLASE FAMILY PROTEIN (AFU_ORTHOLOGUE AFUA_6G11590)"/>
    <property type="match status" value="1"/>
</dbReference>
<keyword evidence="1" id="KW-0472">Membrane</keyword>
<evidence type="ECO:0000259" key="2">
    <source>
        <dbReference type="Pfam" id="PF02627"/>
    </source>
</evidence>
<evidence type="ECO:0000313" key="4">
    <source>
        <dbReference type="Proteomes" id="UP000183810"/>
    </source>
</evidence>
<sequence>MTTSAVPRLAPLPVLEWDENTRAVFRGHLKSADRYLSAAPDAPAMPGILGILAHHTELAGAWLAYNGLLIERPSVDPRDRELVILRVAWRSGSEYEWHQHVRIARGLGLTEEQVEAVRYGPQAPRWSPVQRSLLTMADQLLDRHRVDDHTWAQLELHFDNRQLIELLFVAGSYLCLAMVLNSVALQPDPDREERS</sequence>
<dbReference type="InterPro" id="IPR003779">
    <property type="entry name" value="CMD-like"/>
</dbReference>
<name>A0A1J0VU18_9NOCA</name>
<feature type="domain" description="Carboxymuconolactone decarboxylase-like" evidence="2">
    <location>
        <begin position="57"/>
        <end position="138"/>
    </location>
</feature>
<keyword evidence="3" id="KW-0560">Oxidoreductase</keyword>
<dbReference type="EMBL" id="CP018082">
    <property type="protein sequence ID" value="APE35541.1"/>
    <property type="molecule type" value="Genomic_DNA"/>
</dbReference>
<dbReference type="GO" id="GO:0051920">
    <property type="term" value="F:peroxiredoxin activity"/>
    <property type="evidence" value="ECO:0007669"/>
    <property type="project" value="InterPro"/>
</dbReference>
<dbReference type="KEGG" id="nsl:BOX37_18080"/>
<feature type="transmembrane region" description="Helical" evidence="1">
    <location>
        <begin position="163"/>
        <end position="185"/>
    </location>
</feature>
<gene>
    <name evidence="3" type="ORF">BOX37_18080</name>
</gene>
<dbReference type="Gene3D" id="1.20.1290.10">
    <property type="entry name" value="AhpD-like"/>
    <property type="match status" value="1"/>
</dbReference>
<dbReference type="Proteomes" id="UP000183810">
    <property type="component" value="Chromosome"/>
</dbReference>
<dbReference type="InterPro" id="IPR029032">
    <property type="entry name" value="AhpD-like"/>
</dbReference>
<keyword evidence="4" id="KW-1185">Reference proteome</keyword>
<dbReference type="PANTHER" id="PTHR34846:SF5">
    <property type="entry name" value="CARBOXYMUCONOLACTONE DECARBOXYLASE-LIKE DOMAIN-CONTAINING PROTEIN"/>
    <property type="match status" value="1"/>
</dbReference>
<dbReference type="OrthoDB" id="4704294at2"/>
<reference evidence="3" key="1">
    <citation type="submission" date="2016-11" db="EMBL/GenBank/DDBJ databases">
        <authorList>
            <person name="Jaros S."/>
            <person name="Januszkiewicz K."/>
            <person name="Wedrychowicz H."/>
        </authorList>
    </citation>
    <scope>NUCLEOTIDE SEQUENCE [LARGE SCALE GENOMIC DNA]</scope>
    <source>
        <strain evidence="3">Y48</strain>
    </source>
</reference>
<dbReference type="SUPFAM" id="SSF69118">
    <property type="entry name" value="AhpD-like"/>
    <property type="match status" value="1"/>
</dbReference>